<keyword evidence="4" id="KW-1185">Reference proteome</keyword>
<feature type="compositionally biased region" description="Polar residues" evidence="1">
    <location>
        <begin position="274"/>
        <end position="297"/>
    </location>
</feature>
<dbReference type="STRING" id="747525.W4K3S4"/>
<dbReference type="RefSeq" id="XP_009548515.1">
    <property type="nucleotide sequence ID" value="XM_009550220.1"/>
</dbReference>
<feature type="domain" description="EF-hand" evidence="2">
    <location>
        <begin position="459"/>
        <end position="494"/>
    </location>
</feature>
<evidence type="ECO:0000313" key="4">
    <source>
        <dbReference type="Proteomes" id="UP000030671"/>
    </source>
</evidence>
<evidence type="ECO:0000259" key="2">
    <source>
        <dbReference type="PROSITE" id="PS50222"/>
    </source>
</evidence>
<proteinExistence type="predicted"/>
<dbReference type="eggNOG" id="ENOG502SXFA">
    <property type="taxonomic scope" value="Eukaryota"/>
</dbReference>
<name>W4K3S4_HETIT</name>
<dbReference type="PROSITE" id="PS50222">
    <property type="entry name" value="EF_HAND_2"/>
    <property type="match status" value="1"/>
</dbReference>
<feature type="region of interest" description="Disordered" evidence="1">
    <location>
        <begin position="272"/>
        <end position="297"/>
    </location>
</feature>
<dbReference type="SUPFAM" id="SSF57850">
    <property type="entry name" value="RING/U-box"/>
    <property type="match status" value="2"/>
</dbReference>
<dbReference type="KEGG" id="hir:HETIRDRAFT_477590"/>
<dbReference type="EMBL" id="KI925460">
    <property type="protein sequence ID" value="ETW79990.1"/>
    <property type="molecule type" value="Genomic_DNA"/>
</dbReference>
<dbReference type="PROSITE" id="PS00018">
    <property type="entry name" value="EF_HAND_1"/>
    <property type="match status" value="1"/>
</dbReference>
<evidence type="ECO:0000313" key="3">
    <source>
        <dbReference type="EMBL" id="ETW79990.1"/>
    </source>
</evidence>
<dbReference type="AlphaFoldDB" id="W4K3S4"/>
<evidence type="ECO:0000256" key="1">
    <source>
        <dbReference type="SAM" id="MobiDB-lite"/>
    </source>
</evidence>
<dbReference type="InterPro" id="IPR018247">
    <property type="entry name" value="EF_Hand_1_Ca_BS"/>
</dbReference>
<reference evidence="3 4" key="1">
    <citation type="journal article" date="2012" name="New Phytol.">
        <title>Insight into trade-off between wood decay and parasitism from the genome of a fungal forest pathogen.</title>
        <authorList>
            <person name="Olson A."/>
            <person name="Aerts A."/>
            <person name="Asiegbu F."/>
            <person name="Belbahri L."/>
            <person name="Bouzid O."/>
            <person name="Broberg A."/>
            <person name="Canback B."/>
            <person name="Coutinho P.M."/>
            <person name="Cullen D."/>
            <person name="Dalman K."/>
            <person name="Deflorio G."/>
            <person name="van Diepen L.T."/>
            <person name="Dunand C."/>
            <person name="Duplessis S."/>
            <person name="Durling M."/>
            <person name="Gonthier P."/>
            <person name="Grimwood J."/>
            <person name="Fossdal C.G."/>
            <person name="Hansson D."/>
            <person name="Henrissat B."/>
            <person name="Hietala A."/>
            <person name="Himmelstrand K."/>
            <person name="Hoffmeister D."/>
            <person name="Hogberg N."/>
            <person name="James T.Y."/>
            <person name="Karlsson M."/>
            <person name="Kohler A."/>
            <person name="Kues U."/>
            <person name="Lee Y.H."/>
            <person name="Lin Y.C."/>
            <person name="Lind M."/>
            <person name="Lindquist E."/>
            <person name="Lombard V."/>
            <person name="Lucas S."/>
            <person name="Lunden K."/>
            <person name="Morin E."/>
            <person name="Murat C."/>
            <person name="Park J."/>
            <person name="Raffaello T."/>
            <person name="Rouze P."/>
            <person name="Salamov A."/>
            <person name="Schmutz J."/>
            <person name="Solheim H."/>
            <person name="Stahlberg J."/>
            <person name="Velez H."/>
            <person name="de Vries R.P."/>
            <person name="Wiebenga A."/>
            <person name="Woodward S."/>
            <person name="Yakovlev I."/>
            <person name="Garbelotto M."/>
            <person name="Martin F."/>
            <person name="Grigoriev I.V."/>
            <person name="Stenlid J."/>
        </authorList>
    </citation>
    <scope>NUCLEOTIDE SEQUENCE [LARGE SCALE GENOMIC DNA]</scope>
    <source>
        <strain evidence="3 4">TC 32-1</strain>
    </source>
</reference>
<protein>
    <recommendedName>
        <fullName evidence="2">EF-hand domain-containing protein</fullName>
    </recommendedName>
</protein>
<sequence>MVAKSDFVQIWDKVKVGPALSSKEDAWDQFVDGASTTSAVASSMIVAATELNLMEQFKQSIPTLMKLLDAVSKVHPFIQVALIPFQTVYAMEIRREENNRKVIFLFIEMRDMMAVLLQLYDLKDHDVTLCSGDTIMGRMQSVLEETGKDIQQVYGVCSKYSNERLICRVFKSSHWEDKLTECIGCIIKRKAQIQMALSAHAARGVDEANERLEYIQGKIARLDTFLRRTLEKLSTTEEQDIEASVDQYPGSREKLRQDDKALKRLYDMELGYKQPNSQPNPLSDTSTSKNSKPTWNVPSALDKLKEDLKETVTESIEKSLRIFIPKLNIEMQRVEAGLTRTVERTGDRVITALSRGPHELLTNQDMYQIWSFMGWRASVKSGHFVLALRDYYHNGSSTAKHALVIPSLLGAQIDTVASSGATADIAINESDGYKVEDSLRGIDFRPSISAEDDWTLQYLRVNRLRFVLDTIDVDASGFITVYEVNAFTQSRPPNWSLLKWICFWTIGWQVSCAKYAKAIKTILQQMFTLLPGTLPQNRGSLDDYLIYWWDFITKLWMSLPDISDSEYPEEPFSEFVRHEEERLRENLEKVSWHIEAPDTLQIITGGPLEHSIMPLVYLLLNRHLKIFQICRLRVVQKQDIQEAKDTLYWIYDAHRSRALDIGDHFRHQRRDPEKELKIFAGGLYQHASDKYTRSELPSAVLKELSNTATGVPAMPQGAVENVLRYDVNINAHPEIVYDAYNLPTWPDQDIGTSWPMSEILGEWISFTTLSDHIFHYNILPSSTGKFVATGCHFDIDFNVTGECSSIDGQVHIVFEKQYVHEDFPVYYIGRLDPSSGVFRGSFSFLFEPGPHGLFTFKRINPMLLHRPPQTEFDENKPRALWRYAGAAVLDDIRRRSWSWAFFRDRFRIRKRFIHLLLREAMVGQRTSELEKIIHGLLQQDFYISVYKEKLALSAAHPQNCDNCGRTNLHGIRIICLDCPPSDSKGNIDLCATVRCVDAEVPLTIREDLPKPHSPTHGLLRVPFILHLSMGPKVFEAAQVALVRVKDLFNGAEEVKESDRSMSYLRRKTAPKLYEEKMRCTVCTKAVLPPCWYCVECEDHVILCNDCGIEEVHHETHLLVRYSKQVDIRDDVPSVEQRLRRLEEKLEGVAKVEDVQQMRDRLASVEKLLETILGHISPASEPTS</sequence>
<dbReference type="OrthoDB" id="2122982at2759"/>
<accession>W4K3S4</accession>
<dbReference type="GeneID" id="20677754"/>
<dbReference type="HOGENOM" id="CLU_004050_1_0_1"/>
<dbReference type="InterPro" id="IPR002048">
    <property type="entry name" value="EF_hand_dom"/>
</dbReference>
<organism evidence="3 4">
    <name type="scientific">Heterobasidion irregulare (strain TC 32-1)</name>
    <dbReference type="NCBI Taxonomy" id="747525"/>
    <lineage>
        <taxon>Eukaryota</taxon>
        <taxon>Fungi</taxon>
        <taxon>Dikarya</taxon>
        <taxon>Basidiomycota</taxon>
        <taxon>Agaricomycotina</taxon>
        <taxon>Agaricomycetes</taxon>
        <taxon>Russulales</taxon>
        <taxon>Bondarzewiaceae</taxon>
        <taxon>Heterobasidion</taxon>
        <taxon>Heterobasidion annosum species complex</taxon>
    </lineage>
</organism>
<gene>
    <name evidence="3" type="ORF">HETIRDRAFT_477590</name>
</gene>
<dbReference type="InParanoid" id="W4K3S4"/>
<dbReference type="GO" id="GO:0005509">
    <property type="term" value="F:calcium ion binding"/>
    <property type="evidence" value="ECO:0007669"/>
    <property type="project" value="InterPro"/>
</dbReference>
<dbReference type="Proteomes" id="UP000030671">
    <property type="component" value="Unassembled WGS sequence"/>
</dbReference>